<dbReference type="Pfam" id="PF12640">
    <property type="entry name" value="UPF0489"/>
    <property type="match status" value="1"/>
</dbReference>
<dbReference type="PANTHER" id="PTHR13225">
    <property type="entry name" value="MISEXPRESSION SUPPRESSOR OF RAS 6"/>
    <property type="match status" value="1"/>
</dbReference>
<reference evidence="2" key="2">
    <citation type="submission" date="2007-04" db="EMBL/GenBank/DDBJ databases">
        <title>The genome of the human body louse.</title>
        <authorList>
            <consortium name="The Human Body Louse Genome Consortium"/>
            <person name="Kirkness E."/>
            <person name="Walenz B."/>
            <person name="Hass B."/>
            <person name="Bruggner R."/>
            <person name="Strausberg R."/>
        </authorList>
    </citation>
    <scope>NUCLEOTIDE SEQUENCE</scope>
    <source>
        <strain evidence="2">USDA</strain>
    </source>
</reference>
<dbReference type="EMBL" id="AAZO01005169">
    <property type="status" value="NOT_ANNOTATED_CDS"/>
    <property type="molecule type" value="Genomic_DNA"/>
</dbReference>
<dbReference type="PANTHER" id="PTHR13225:SF3">
    <property type="entry name" value="UPF0489 PROTEIN C5ORF22"/>
    <property type="match status" value="1"/>
</dbReference>
<dbReference type="RefSeq" id="XP_002429149.1">
    <property type="nucleotide sequence ID" value="XM_002429104.1"/>
</dbReference>
<keyword evidence="4" id="KW-1185">Reference proteome</keyword>
<dbReference type="OMA" id="RIFWHLE"/>
<evidence type="ECO:0000256" key="1">
    <source>
        <dbReference type="ARBA" id="ARBA00007099"/>
    </source>
</evidence>
<accession>E0VSQ5</accession>
<dbReference type="FunCoup" id="E0VSQ5">
    <property type="interactions" value="198"/>
</dbReference>
<dbReference type="GeneID" id="8234529"/>
<dbReference type="eggNOG" id="ENOG502QW2U">
    <property type="taxonomic scope" value="Eukaryota"/>
</dbReference>
<gene>
    <name evidence="3" type="primary">8234529</name>
    <name evidence="2" type="ORF">Phum_PHUM422170</name>
</gene>
<dbReference type="EMBL" id="DS235755">
    <property type="protein sequence ID" value="EEB16411.1"/>
    <property type="molecule type" value="Genomic_DNA"/>
</dbReference>
<proteinExistence type="inferred from homology"/>
<dbReference type="AlphaFoldDB" id="E0VSQ5"/>
<evidence type="ECO:0000313" key="2">
    <source>
        <dbReference type="EMBL" id="EEB16411.1"/>
    </source>
</evidence>
<organism>
    <name type="scientific">Pediculus humanus subsp. corporis</name>
    <name type="common">Body louse</name>
    <dbReference type="NCBI Taxonomy" id="121224"/>
    <lineage>
        <taxon>Eukaryota</taxon>
        <taxon>Metazoa</taxon>
        <taxon>Ecdysozoa</taxon>
        <taxon>Arthropoda</taxon>
        <taxon>Hexapoda</taxon>
        <taxon>Insecta</taxon>
        <taxon>Pterygota</taxon>
        <taxon>Neoptera</taxon>
        <taxon>Paraneoptera</taxon>
        <taxon>Psocodea</taxon>
        <taxon>Troctomorpha</taxon>
        <taxon>Phthiraptera</taxon>
        <taxon>Anoplura</taxon>
        <taxon>Pediculidae</taxon>
        <taxon>Pediculus</taxon>
    </lineage>
</organism>
<name>E0VSQ5_PEDHC</name>
<reference evidence="2" key="1">
    <citation type="submission" date="2007-04" db="EMBL/GenBank/DDBJ databases">
        <title>Annotation of Pediculus humanus corporis strain USDA.</title>
        <authorList>
            <person name="Kirkness E."/>
            <person name="Hannick L."/>
            <person name="Hass B."/>
            <person name="Bruggner R."/>
            <person name="Lawson D."/>
            <person name="Bidwell S."/>
            <person name="Joardar V."/>
            <person name="Caler E."/>
            <person name="Walenz B."/>
            <person name="Inman J."/>
            <person name="Schobel S."/>
            <person name="Galinsky K."/>
            <person name="Amedeo P."/>
            <person name="Strausberg R."/>
        </authorList>
    </citation>
    <scope>NUCLEOTIDE SEQUENCE</scope>
    <source>
        <strain evidence="2">USDA</strain>
    </source>
</reference>
<sequence>MTLKKYKNIPVHIVEDHNHVLEYIYKSMGSRHLPLEGNSIIHFDSHPDLMIPKNMPAETVFNKYDLFNSLSIENWLMPACYSGHFNTIKPIWSNQIPTGSYKVLLGKWNNFIRLYSSIYYFISDGLCVPEGKLENKKNLLLNVSHVNATDYVSNEINNKNYVLDIDLDFFSTKNPFNREFEKGKLYEMLEPLFSFTVPNNVKLNVPESEVEEDMNKELICDISEKREKQLDELNKIFQCLEKNDCIDDVENELSDSIILQIKEIIECVKKNYTKIDWWLIHSAGLTWDATELPEHVSTDSELVDMFINFKKFLLELKKPPTLIIIARSTNDDYCPKEQVNYIQKNILEILENVFGTMTIHYHYNNNDKKLDL</sequence>
<protein>
    <submittedName>
        <fullName evidence="2 3">Uncharacterized protein</fullName>
    </submittedName>
</protein>
<evidence type="ECO:0000313" key="4">
    <source>
        <dbReference type="Proteomes" id="UP000009046"/>
    </source>
</evidence>
<evidence type="ECO:0000313" key="3">
    <source>
        <dbReference type="EnsemblMetazoa" id="PHUM422170-PA"/>
    </source>
</evidence>
<dbReference type="VEuPathDB" id="VectorBase:PHUM422170"/>
<comment type="similarity">
    <text evidence="1">Belongs to the UPF0489 family.</text>
</comment>
<dbReference type="OrthoDB" id="418142at2759"/>
<dbReference type="STRING" id="121224.E0VSQ5"/>
<dbReference type="CTD" id="8234529"/>
<reference evidence="3" key="3">
    <citation type="submission" date="2021-02" db="UniProtKB">
        <authorList>
            <consortium name="EnsemblMetazoa"/>
        </authorList>
    </citation>
    <scope>IDENTIFICATION</scope>
    <source>
        <strain evidence="3">USDA</strain>
    </source>
</reference>
<dbReference type="HOGENOM" id="CLU_046339_0_0_1"/>
<dbReference type="InParanoid" id="E0VSQ5"/>
<dbReference type="Proteomes" id="UP000009046">
    <property type="component" value="Unassembled WGS sequence"/>
</dbReference>
<dbReference type="KEGG" id="phu:Phum_PHUM422170"/>
<dbReference type="EnsemblMetazoa" id="PHUM422170-RA">
    <property type="protein sequence ID" value="PHUM422170-PA"/>
    <property type="gene ID" value="PHUM422170"/>
</dbReference>
<dbReference type="InterPro" id="IPR024131">
    <property type="entry name" value="UPF0489"/>
</dbReference>